<evidence type="ECO:0000256" key="1">
    <source>
        <dbReference type="ARBA" id="ARBA00000900"/>
    </source>
</evidence>
<keyword evidence="8 12" id="KW-0862">Zinc</keyword>
<organism evidence="15 16">
    <name type="scientific">Arabidopsis thaliana</name>
    <name type="common">Mouse-ear cress</name>
    <dbReference type="NCBI Taxonomy" id="3702"/>
    <lineage>
        <taxon>Eukaryota</taxon>
        <taxon>Viridiplantae</taxon>
        <taxon>Streptophyta</taxon>
        <taxon>Embryophyta</taxon>
        <taxon>Tracheophyta</taxon>
        <taxon>Spermatophyta</taxon>
        <taxon>Magnoliopsida</taxon>
        <taxon>eudicotyledons</taxon>
        <taxon>Gunneridae</taxon>
        <taxon>Pentapetalae</taxon>
        <taxon>rosids</taxon>
        <taxon>malvids</taxon>
        <taxon>Brassicales</taxon>
        <taxon>Brassicaceae</taxon>
        <taxon>Camelineae</taxon>
        <taxon>Arabidopsis</taxon>
    </lineage>
</organism>
<evidence type="ECO:0000259" key="14">
    <source>
        <dbReference type="PROSITE" id="PS50089"/>
    </source>
</evidence>
<comment type="domain">
    <text evidence="12">The RING-type zinc finger domain mediates binding to an E2 ubiquitin-conjugating enzyme.</text>
</comment>
<dbReference type="GO" id="GO:0061630">
    <property type="term" value="F:ubiquitin protein ligase activity"/>
    <property type="evidence" value="ECO:0007669"/>
    <property type="project" value="UniProtKB-UniRule"/>
</dbReference>
<dbReference type="InterPro" id="IPR058981">
    <property type="entry name" value="MGRN1/RNF157-like_N"/>
</dbReference>
<evidence type="ECO:0000256" key="3">
    <source>
        <dbReference type="ARBA" id="ARBA00022679"/>
    </source>
</evidence>
<comment type="subcellular location">
    <subcellularLocation>
        <location evidence="12">Cytoplasm</location>
    </subcellularLocation>
</comment>
<evidence type="ECO:0000256" key="12">
    <source>
        <dbReference type="RuleBase" id="RU369081"/>
    </source>
</evidence>
<evidence type="ECO:0000256" key="8">
    <source>
        <dbReference type="ARBA" id="ARBA00022833"/>
    </source>
</evidence>
<dbReference type="GO" id="GO:0016567">
    <property type="term" value="P:protein ubiquitination"/>
    <property type="evidence" value="ECO:0007669"/>
    <property type="project" value="UniProtKB-UniRule"/>
</dbReference>
<dbReference type="InterPro" id="IPR045194">
    <property type="entry name" value="MGRN1/RNF157-like"/>
</dbReference>
<gene>
    <name evidence="15" type="ORF">AT9943_LOCUS19536</name>
</gene>
<keyword evidence="9" id="KW-0449">Lipoprotein</keyword>
<name>A0A7G2FDN8_ARATH</name>
<comment type="similarity">
    <text evidence="10 12">Belongs to the RING-type zinc finger family. LOG2 subfamily.</text>
</comment>
<dbReference type="GO" id="GO:0008270">
    <property type="term" value="F:zinc ion binding"/>
    <property type="evidence" value="ECO:0007669"/>
    <property type="project" value="UniProtKB-KW"/>
</dbReference>
<reference evidence="15 16" key="1">
    <citation type="submission" date="2020-09" db="EMBL/GenBank/DDBJ databases">
        <authorList>
            <person name="Ashkenazy H."/>
        </authorList>
    </citation>
    <scope>NUCLEOTIDE SEQUENCE [LARGE SCALE GENOMIC DNA]</scope>
    <source>
        <strain evidence="16">cv. Cdm-0</strain>
    </source>
</reference>
<dbReference type="Pfam" id="PF13920">
    <property type="entry name" value="zf-C3HC4_3"/>
    <property type="match status" value="1"/>
</dbReference>
<evidence type="ECO:0000256" key="2">
    <source>
        <dbReference type="ARBA" id="ARBA00004906"/>
    </source>
</evidence>
<dbReference type="FunFam" id="3.30.40.10:FF:000115">
    <property type="entry name" value="probable E3 ubiquitin-protein ligase LOG2"/>
    <property type="match status" value="1"/>
</dbReference>
<dbReference type="Proteomes" id="UP000516314">
    <property type="component" value="Chromosome 5"/>
</dbReference>
<keyword evidence="7 12" id="KW-0833">Ubl conjugation pathway</keyword>
<dbReference type="EC" id="2.3.2.27" evidence="12"/>
<comment type="function">
    <text evidence="12">E3 ubiquitin ligase.</text>
</comment>
<dbReference type="SMART" id="SM00184">
    <property type="entry name" value="RING"/>
    <property type="match status" value="1"/>
</dbReference>
<dbReference type="InterPro" id="IPR045195">
    <property type="entry name" value="LOG2-like_mRING_C3HC5"/>
</dbReference>
<feature type="compositionally biased region" description="Pro residues" evidence="13">
    <location>
        <begin position="55"/>
        <end position="72"/>
    </location>
</feature>
<feature type="domain" description="RING-type" evidence="14">
    <location>
        <begin position="336"/>
        <end position="375"/>
    </location>
</feature>
<dbReference type="PANTHER" id="PTHR22996">
    <property type="entry name" value="MAHOGUNIN"/>
    <property type="match status" value="1"/>
</dbReference>
<feature type="compositionally biased region" description="Basic residues" evidence="13">
    <location>
        <begin position="1"/>
        <end position="21"/>
    </location>
</feature>
<dbReference type="SUPFAM" id="SSF57850">
    <property type="entry name" value="RING/U-box"/>
    <property type="match status" value="1"/>
</dbReference>
<dbReference type="EMBL" id="LR881470">
    <property type="protein sequence ID" value="CAD5332114.1"/>
    <property type="molecule type" value="Genomic_DNA"/>
</dbReference>
<dbReference type="InterPro" id="IPR013083">
    <property type="entry name" value="Znf_RING/FYVE/PHD"/>
</dbReference>
<keyword evidence="3 12" id="KW-0808">Transferase</keyword>
<keyword evidence="4" id="KW-0519">Myristate</keyword>
<dbReference type="FunFam" id="1.10.1170.10:FF:000002">
    <property type="entry name" value="Baculoviral IAP repeat containing 7"/>
    <property type="match status" value="1"/>
</dbReference>
<evidence type="ECO:0000256" key="6">
    <source>
        <dbReference type="ARBA" id="ARBA00022771"/>
    </source>
</evidence>
<feature type="region of interest" description="Disordered" evidence="13">
    <location>
        <begin position="1"/>
        <end position="79"/>
    </location>
</feature>
<dbReference type="InterPro" id="IPR001841">
    <property type="entry name" value="Znf_RING"/>
</dbReference>
<evidence type="ECO:0000256" key="10">
    <source>
        <dbReference type="ARBA" id="ARBA00025721"/>
    </source>
</evidence>
<dbReference type="CDD" id="cd16789">
    <property type="entry name" value="mRING-HC-C3HC5_MGRN1-like"/>
    <property type="match status" value="1"/>
</dbReference>
<keyword evidence="5 12" id="KW-0479">Metal-binding</keyword>
<comment type="catalytic activity">
    <reaction evidence="1 12">
        <text>S-ubiquitinyl-[E2 ubiquitin-conjugating enzyme]-L-cysteine + [acceptor protein]-L-lysine = [E2 ubiquitin-conjugating enzyme]-L-cysteine + N(6)-ubiquitinyl-[acceptor protein]-L-lysine.</text>
        <dbReference type="EC" id="2.3.2.27"/>
    </reaction>
</comment>
<dbReference type="AlphaFoldDB" id="A0A7G2FDN8"/>
<evidence type="ECO:0000313" key="15">
    <source>
        <dbReference type="EMBL" id="CAD5332114.1"/>
    </source>
</evidence>
<keyword evidence="6 11" id="KW-0863">Zinc-finger</keyword>
<evidence type="ECO:0000256" key="9">
    <source>
        <dbReference type="ARBA" id="ARBA00023288"/>
    </source>
</evidence>
<sequence length="393" mass="44099">MGISLSKRRRDNNNNHHHPHHNPPYYYSDPPPQQPPPQNGYSYSHNYPVSTPQLSLPPPPAQPPSSSQPPPSQISYRPYGQNYHQNQYYPQQAPPYFTGYHHNGFNPMMRPVYFGPPPVAVMEPPAPYVEHQTAKKVKNDVNVNKATVRLVADDLNPGHYLVSFVFDALFDGRLSDEESHYVTCLIFSFTIIFFGEEESKCTIVPHLPEAFPPIKVPFQKGAGQKFLQAPGTGIDLGFFSLDDLSKPSPEEVYPLVISAETVISPSSVSEEPLVHKQITQAVLEKTNDGSFKVKVMKQILWIEGERYELQELYGIDNSITQGTAASGLEDTGGKECVICLTEPKDTAVMPCRHLCLCSDCAEELRFQTNKCPICRQPIHELVKIKVESSDEQH</sequence>
<evidence type="ECO:0000256" key="5">
    <source>
        <dbReference type="ARBA" id="ARBA00022723"/>
    </source>
</evidence>
<dbReference type="GO" id="GO:0005737">
    <property type="term" value="C:cytoplasm"/>
    <property type="evidence" value="ECO:0007669"/>
    <property type="project" value="UniProtKB-SubCell"/>
</dbReference>
<dbReference type="PANTHER" id="PTHR22996:SF28">
    <property type="entry name" value="E3 UBIQUITIN-PROTEIN LIGASE LUL3-RELATED"/>
    <property type="match status" value="1"/>
</dbReference>
<protein>
    <recommendedName>
        <fullName evidence="12">E3 ubiquitin-protein ligase</fullName>
        <ecNumber evidence="12">2.3.2.27</ecNumber>
    </recommendedName>
    <alternativeName>
        <fullName evidence="12">RING-type E3 ubiquitin transferase</fullName>
    </alternativeName>
</protein>
<comment type="pathway">
    <text evidence="2 12">Protein modification; protein ubiquitination.</text>
</comment>
<evidence type="ECO:0000256" key="4">
    <source>
        <dbReference type="ARBA" id="ARBA00022707"/>
    </source>
</evidence>
<evidence type="ECO:0000256" key="11">
    <source>
        <dbReference type="PROSITE-ProRule" id="PRU00175"/>
    </source>
</evidence>
<dbReference type="PROSITE" id="PS50089">
    <property type="entry name" value="ZF_RING_2"/>
    <property type="match status" value="1"/>
</dbReference>
<dbReference type="Gene3D" id="3.30.40.10">
    <property type="entry name" value="Zinc/RING finger domain, C3HC4 (zinc finger)"/>
    <property type="match status" value="1"/>
</dbReference>
<evidence type="ECO:0000256" key="7">
    <source>
        <dbReference type="ARBA" id="ARBA00022786"/>
    </source>
</evidence>
<evidence type="ECO:0000256" key="13">
    <source>
        <dbReference type="SAM" id="MobiDB-lite"/>
    </source>
</evidence>
<dbReference type="Pfam" id="PF26192">
    <property type="entry name" value="RNF157-like_N"/>
    <property type="match status" value="1"/>
</dbReference>
<evidence type="ECO:0000313" key="16">
    <source>
        <dbReference type="Proteomes" id="UP000516314"/>
    </source>
</evidence>
<feature type="compositionally biased region" description="Pro residues" evidence="13">
    <location>
        <begin position="29"/>
        <end position="38"/>
    </location>
</feature>
<keyword evidence="12" id="KW-0963">Cytoplasm</keyword>
<accession>A0A7G2FDN8</accession>
<proteinExistence type="inferred from homology"/>